<evidence type="ECO:0000313" key="11">
    <source>
        <dbReference type="EMBL" id="JAD47377.1"/>
    </source>
</evidence>
<keyword evidence="3" id="KW-0677">Repeat</keyword>
<dbReference type="PANTHER" id="PTHR23155">
    <property type="entry name" value="DISEASE RESISTANCE PROTEIN RP"/>
    <property type="match status" value="1"/>
</dbReference>
<evidence type="ECO:0000259" key="10">
    <source>
        <dbReference type="Pfam" id="PF23598"/>
    </source>
</evidence>
<comment type="similarity">
    <text evidence="1">Belongs to the disease resistance NB-LRR family.</text>
</comment>
<keyword evidence="2" id="KW-0433">Leucine-rich repeat</keyword>
<dbReference type="CDD" id="cd14798">
    <property type="entry name" value="RX-CC_like"/>
    <property type="match status" value="1"/>
</dbReference>
<protein>
    <submittedName>
        <fullName evidence="11">Uncharacterized protein</fullName>
    </submittedName>
</protein>
<evidence type="ECO:0000256" key="4">
    <source>
        <dbReference type="ARBA" id="ARBA00022741"/>
    </source>
</evidence>
<dbReference type="InterPro" id="IPR027417">
    <property type="entry name" value="P-loop_NTPase"/>
</dbReference>
<dbReference type="PRINTS" id="PR00364">
    <property type="entry name" value="DISEASERSIST"/>
</dbReference>
<feature type="domain" description="NB-ARC" evidence="7">
    <location>
        <begin position="178"/>
        <end position="297"/>
    </location>
</feature>
<dbReference type="FunFam" id="1.10.10.10:FF:000322">
    <property type="entry name" value="Probable disease resistance protein At1g63360"/>
    <property type="match status" value="1"/>
</dbReference>
<dbReference type="Pfam" id="PF00931">
    <property type="entry name" value="NB-ARC"/>
    <property type="match status" value="1"/>
</dbReference>
<dbReference type="PANTHER" id="PTHR23155:SF1052">
    <property type="entry name" value="DISEASE RESISTANCE PROTEIN RPM1"/>
    <property type="match status" value="1"/>
</dbReference>
<feature type="domain" description="Disease resistance R13L4/SHOC-2-like LRR" evidence="10">
    <location>
        <begin position="596"/>
        <end position="868"/>
    </location>
</feature>
<evidence type="ECO:0000256" key="3">
    <source>
        <dbReference type="ARBA" id="ARBA00022737"/>
    </source>
</evidence>
<dbReference type="InterPro" id="IPR032675">
    <property type="entry name" value="LRR_dom_sf"/>
</dbReference>
<dbReference type="GO" id="GO:0042742">
    <property type="term" value="P:defense response to bacterium"/>
    <property type="evidence" value="ECO:0007669"/>
    <property type="project" value="UniProtKB-ARBA"/>
</dbReference>
<dbReference type="GO" id="GO:0002758">
    <property type="term" value="P:innate immune response-activating signaling pathway"/>
    <property type="evidence" value="ECO:0007669"/>
    <property type="project" value="UniProtKB-ARBA"/>
</dbReference>
<keyword evidence="6" id="KW-0175">Coiled coil</keyword>
<reference evidence="11" key="1">
    <citation type="submission" date="2014-09" db="EMBL/GenBank/DDBJ databases">
        <authorList>
            <person name="Magalhaes I.L.F."/>
            <person name="Oliveira U."/>
            <person name="Santos F.R."/>
            <person name="Vidigal T.H.D.A."/>
            <person name="Brescovit A.D."/>
            <person name="Santos A.J."/>
        </authorList>
    </citation>
    <scope>NUCLEOTIDE SEQUENCE</scope>
    <source>
        <tissue evidence="11">Shoot tissue taken approximately 20 cm above the soil surface</tissue>
    </source>
</reference>
<accession>A0A0A9AJU9</accession>
<evidence type="ECO:0000256" key="5">
    <source>
        <dbReference type="ARBA" id="ARBA00022821"/>
    </source>
</evidence>
<dbReference type="InterPro" id="IPR055414">
    <property type="entry name" value="LRR_R13L4/SHOC2-like"/>
</dbReference>
<dbReference type="Pfam" id="PF23559">
    <property type="entry name" value="WHD_DRP"/>
    <property type="match status" value="1"/>
</dbReference>
<evidence type="ECO:0000256" key="2">
    <source>
        <dbReference type="ARBA" id="ARBA00022614"/>
    </source>
</evidence>
<feature type="domain" description="Disease resistance protein winged helix" evidence="9">
    <location>
        <begin position="437"/>
        <end position="503"/>
    </location>
</feature>
<dbReference type="Pfam" id="PF18052">
    <property type="entry name" value="Rx_N"/>
    <property type="match status" value="1"/>
</dbReference>
<dbReference type="InterPro" id="IPR044974">
    <property type="entry name" value="Disease_R_plants"/>
</dbReference>
<dbReference type="SUPFAM" id="SSF52058">
    <property type="entry name" value="L domain-like"/>
    <property type="match status" value="1"/>
</dbReference>
<evidence type="ECO:0000256" key="6">
    <source>
        <dbReference type="ARBA" id="ARBA00023054"/>
    </source>
</evidence>
<dbReference type="InterPro" id="IPR038005">
    <property type="entry name" value="RX-like_CC"/>
</dbReference>
<evidence type="ECO:0000259" key="9">
    <source>
        <dbReference type="Pfam" id="PF23559"/>
    </source>
</evidence>
<organism evidence="11">
    <name type="scientific">Arundo donax</name>
    <name type="common">Giant reed</name>
    <name type="synonym">Donax arundinaceus</name>
    <dbReference type="NCBI Taxonomy" id="35708"/>
    <lineage>
        <taxon>Eukaryota</taxon>
        <taxon>Viridiplantae</taxon>
        <taxon>Streptophyta</taxon>
        <taxon>Embryophyta</taxon>
        <taxon>Tracheophyta</taxon>
        <taxon>Spermatophyta</taxon>
        <taxon>Magnoliopsida</taxon>
        <taxon>Liliopsida</taxon>
        <taxon>Poales</taxon>
        <taxon>Poaceae</taxon>
        <taxon>PACMAD clade</taxon>
        <taxon>Arundinoideae</taxon>
        <taxon>Arundineae</taxon>
        <taxon>Arundo</taxon>
    </lineage>
</organism>
<keyword evidence="5" id="KW-0611">Plant defense</keyword>
<keyword evidence="4" id="KW-0547">Nucleotide-binding</keyword>
<dbReference type="GO" id="GO:0043531">
    <property type="term" value="F:ADP binding"/>
    <property type="evidence" value="ECO:0007669"/>
    <property type="project" value="InterPro"/>
</dbReference>
<dbReference type="SUPFAM" id="SSF52540">
    <property type="entry name" value="P-loop containing nucleoside triphosphate hydrolases"/>
    <property type="match status" value="1"/>
</dbReference>
<evidence type="ECO:0000259" key="8">
    <source>
        <dbReference type="Pfam" id="PF18052"/>
    </source>
</evidence>
<dbReference type="Gene3D" id="1.20.5.4130">
    <property type="match status" value="1"/>
</dbReference>
<dbReference type="Pfam" id="PF23598">
    <property type="entry name" value="LRR_14"/>
    <property type="match status" value="1"/>
</dbReference>
<feature type="domain" description="Disease resistance N-terminal" evidence="8">
    <location>
        <begin position="5"/>
        <end position="94"/>
    </location>
</feature>
<dbReference type="Gene3D" id="3.80.10.10">
    <property type="entry name" value="Ribonuclease Inhibitor"/>
    <property type="match status" value="1"/>
</dbReference>
<reference evidence="11" key="2">
    <citation type="journal article" date="2015" name="Data Brief">
        <title>Shoot transcriptome of the giant reed, Arundo donax.</title>
        <authorList>
            <person name="Barrero R.A."/>
            <person name="Guerrero F.D."/>
            <person name="Moolhuijzen P."/>
            <person name="Goolsby J.A."/>
            <person name="Tidwell J."/>
            <person name="Bellgard S.E."/>
            <person name="Bellgard M.I."/>
        </authorList>
    </citation>
    <scope>NUCLEOTIDE SEQUENCE</scope>
    <source>
        <tissue evidence="11">Shoot tissue taken approximately 20 cm above the soil surface</tissue>
    </source>
</reference>
<dbReference type="Gene3D" id="1.10.10.10">
    <property type="entry name" value="Winged helix-like DNA-binding domain superfamily/Winged helix DNA-binding domain"/>
    <property type="match status" value="1"/>
</dbReference>
<dbReference type="AlphaFoldDB" id="A0A0A9AJU9"/>
<dbReference type="Gene3D" id="3.40.50.300">
    <property type="entry name" value="P-loop containing nucleotide triphosphate hydrolases"/>
    <property type="match status" value="1"/>
</dbReference>
<dbReference type="GO" id="GO:0009626">
    <property type="term" value="P:plant-type hypersensitive response"/>
    <property type="evidence" value="ECO:0007669"/>
    <property type="project" value="UniProtKB-ARBA"/>
</dbReference>
<dbReference type="EMBL" id="GBRH01250518">
    <property type="protein sequence ID" value="JAD47377.1"/>
    <property type="molecule type" value="Transcribed_RNA"/>
</dbReference>
<evidence type="ECO:0000256" key="1">
    <source>
        <dbReference type="ARBA" id="ARBA00008894"/>
    </source>
</evidence>
<sequence length="919" mass="104434">MADSAVSFVLGRLGEFVVKEAGVLKEVGNDVMLLRDKLEWLHTFVQEADQKRRQRGNVYMDVWVQQTRHVALEVEDVLDEFMLRVDLHQGLPTWKKWFKFLTACATQISVRHELYGRIAMIRARLDQIALHRDAYITEHSSSSATRAATPSISTIGGWDDEPEVIGFDEERLFLERLLLEGDKRRSIVLITGESGIGKSTLALMVFDSPVVRRQFKARAAWNLPPCVTEADALYAIYRRLCPSAKAPATVEEIHGALTEHLKERSYLIVLNGTVKLFNWSSVLDALPDNGLGSRVVIINSLEDNEAAPIGLSVHVLIVHHLEEKYSNLLFRHNALGSGDQQHRGESFGSKDLSESEYEKQMEEACKDIFEITNGLPLAIVLLGRLLRRKDFPDHWGVVLKHLKSMKRSNRLEAILALSFDDLPQPLKSCFLYFTMIPQNMNYYVRRLVQLWAAEGFLKPKKGETMEDVGHNYLEELISRGMVRIVGKKQLTSDDQRVSIHQRLNVMARFETQEGSILDIYDNTDVPSSTAVRHLFIEKLSAAAYSHMEDASFPKLRSVSCAFSEYWEKKYGRSAVAGGINTSDRLYHNRSLRHFGRSKLLRVMVFRGLQVKRLPHVIGSLIHLRYLRIESSCLVELPSTIANLINLQTLDIKGTRVEKVARAFWVIPTLRHVCAENLHLPKSVGVLKNIQTLEGMVCAHPWHNNISPLHNMINLRHLQISKLTLDHWGALADAFKQLESLLSLHLAGDGIPFALFTKFTLRRLQNLKLSGRIVMSAQETEERCTLPNLMRLALWFSRVNQGFINKIGKLPCLVELVLSDESYDGEKLVFSRESGFGNLTDLALYNLPLLSEWKIGLESLPKVKRINVAKCTNMRLKLEGEQVLENLREFSVIDMPDSWGVEEGGALNEKIVRFNLNNKD</sequence>
<proteinExistence type="inferred from homology"/>
<dbReference type="InterPro" id="IPR036388">
    <property type="entry name" value="WH-like_DNA-bd_sf"/>
</dbReference>
<dbReference type="InterPro" id="IPR002182">
    <property type="entry name" value="NB-ARC"/>
</dbReference>
<dbReference type="InterPro" id="IPR058922">
    <property type="entry name" value="WHD_DRP"/>
</dbReference>
<dbReference type="InterPro" id="IPR041118">
    <property type="entry name" value="Rx_N"/>
</dbReference>
<evidence type="ECO:0000259" key="7">
    <source>
        <dbReference type="Pfam" id="PF00931"/>
    </source>
</evidence>
<name>A0A0A9AJU9_ARUDO</name>